<gene>
    <name evidence="1" type="ORF">DCF82_04950</name>
</gene>
<proteinExistence type="predicted"/>
<accession>A0A3B8WHP5</accession>
<dbReference type="EMBL" id="DLYI01000057">
    <property type="protein sequence ID" value="HAC27148.1"/>
    <property type="molecule type" value="Genomic_DNA"/>
</dbReference>
<sequence length="184" mass="20656">MALPLEGFPKHLFIYAALPGALFDAGRDSWHELASSHGKWTPIDPLCQSKGHNATSLCQQTLWPIQGSLYQIDSNPMPMQKLLQFFRVFYLEQYRSGKNTADCQAAAERAALAEGFRRELVNSMLRSSHMMYAQPDYMAVLDLADQIHPITERGRALPAADYQARARSMHQAVYQLNRSGGNNA</sequence>
<organism evidence="1 2">
    <name type="scientific">Marinobacter nauticus</name>
    <name type="common">Marinobacter hydrocarbonoclasticus</name>
    <name type="synonym">Marinobacter aquaeolei</name>
    <dbReference type="NCBI Taxonomy" id="2743"/>
    <lineage>
        <taxon>Bacteria</taxon>
        <taxon>Pseudomonadati</taxon>
        <taxon>Pseudomonadota</taxon>
        <taxon>Gammaproteobacteria</taxon>
        <taxon>Pseudomonadales</taxon>
        <taxon>Marinobacteraceae</taxon>
        <taxon>Marinobacter</taxon>
    </lineage>
</organism>
<dbReference type="Proteomes" id="UP000261325">
    <property type="component" value="Unassembled WGS sequence"/>
</dbReference>
<evidence type="ECO:0000313" key="1">
    <source>
        <dbReference type="EMBL" id="HAC27148.1"/>
    </source>
</evidence>
<dbReference type="AlphaFoldDB" id="A0A3B8WHP5"/>
<name>A0A3B8WHP5_MARNT</name>
<comment type="caution">
    <text evidence="1">The sequence shown here is derived from an EMBL/GenBank/DDBJ whole genome shotgun (WGS) entry which is preliminary data.</text>
</comment>
<reference evidence="1 2" key="1">
    <citation type="journal article" date="2018" name="Nat. Biotechnol.">
        <title>A standardized bacterial taxonomy based on genome phylogeny substantially revises the tree of life.</title>
        <authorList>
            <person name="Parks D.H."/>
            <person name="Chuvochina M."/>
            <person name="Waite D.W."/>
            <person name="Rinke C."/>
            <person name="Skarshewski A."/>
            <person name="Chaumeil P.A."/>
            <person name="Hugenholtz P."/>
        </authorList>
    </citation>
    <scope>NUCLEOTIDE SEQUENCE [LARGE SCALE GENOMIC DNA]</scope>
    <source>
        <strain evidence="1">UBA9049</strain>
    </source>
</reference>
<protein>
    <submittedName>
        <fullName evidence="1">Uncharacterized protein</fullName>
    </submittedName>
</protein>
<evidence type="ECO:0000313" key="2">
    <source>
        <dbReference type="Proteomes" id="UP000261325"/>
    </source>
</evidence>